<evidence type="ECO:0000256" key="1">
    <source>
        <dbReference type="SAM" id="SignalP"/>
    </source>
</evidence>
<organism evidence="2 3">
    <name type="scientific">Sediminibacterium goheungense</name>
    <dbReference type="NCBI Taxonomy" id="1086393"/>
    <lineage>
        <taxon>Bacteria</taxon>
        <taxon>Pseudomonadati</taxon>
        <taxon>Bacteroidota</taxon>
        <taxon>Chitinophagia</taxon>
        <taxon>Chitinophagales</taxon>
        <taxon>Chitinophagaceae</taxon>
        <taxon>Sediminibacterium</taxon>
    </lineage>
</organism>
<feature type="chain" id="PRO_5020700505" description="Lipocalin-like protein" evidence="1">
    <location>
        <begin position="21"/>
        <end position="148"/>
    </location>
</feature>
<evidence type="ECO:0008006" key="4">
    <source>
        <dbReference type="Google" id="ProtNLM"/>
    </source>
</evidence>
<sequence>MKRWLLFTTLIIFLSSCTKGVIDVTPRSVSGTWVVADASRSDGFGWQYFRSGLENGVFDFYRDGSAEYDDGYNLMRGSWRIVTVIGGYYDQYGNYYDRSHDVWEVNVYDRSTRASVDMYFDDIAVYSNRIVATNYDGRFINRYTFRRL</sequence>
<evidence type="ECO:0000313" key="2">
    <source>
        <dbReference type="EMBL" id="TDO27224.1"/>
    </source>
</evidence>
<reference evidence="2 3" key="1">
    <citation type="submission" date="2019-03" db="EMBL/GenBank/DDBJ databases">
        <title>Genomic Encyclopedia of Archaeal and Bacterial Type Strains, Phase II (KMG-II): from individual species to whole genera.</title>
        <authorList>
            <person name="Goeker M."/>
        </authorList>
    </citation>
    <scope>NUCLEOTIDE SEQUENCE [LARGE SCALE GENOMIC DNA]</scope>
    <source>
        <strain evidence="2 3">DSM 28323</strain>
    </source>
</reference>
<accession>A0A4R6IWW8</accession>
<dbReference type="RefSeq" id="WP_133475084.1">
    <property type="nucleotide sequence ID" value="NZ_SNWP01000011.1"/>
</dbReference>
<protein>
    <recommendedName>
        <fullName evidence="4">Lipocalin-like protein</fullName>
    </recommendedName>
</protein>
<keyword evidence="3" id="KW-1185">Reference proteome</keyword>
<evidence type="ECO:0000313" key="3">
    <source>
        <dbReference type="Proteomes" id="UP000295741"/>
    </source>
</evidence>
<keyword evidence="1" id="KW-0732">Signal</keyword>
<comment type="caution">
    <text evidence="2">The sequence shown here is derived from an EMBL/GenBank/DDBJ whole genome shotgun (WGS) entry which is preliminary data.</text>
</comment>
<proteinExistence type="predicted"/>
<dbReference type="PROSITE" id="PS51257">
    <property type="entry name" value="PROKAR_LIPOPROTEIN"/>
    <property type="match status" value="1"/>
</dbReference>
<dbReference type="EMBL" id="SNWP01000011">
    <property type="protein sequence ID" value="TDO27224.1"/>
    <property type="molecule type" value="Genomic_DNA"/>
</dbReference>
<gene>
    <name evidence="2" type="ORF">BC659_2545</name>
</gene>
<dbReference type="AlphaFoldDB" id="A0A4R6IWW8"/>
<name>A0A4R6IWW8_9BACT</name>
<feature type="signal peptide" evidence="1">
    <location>
        <begin position="1"/>
        <end position="20"/>
    </location>
</feature>
<dbReference type="Proteomes" id="UP000295741">
    <property type="component" value="Unassembled WGS sequence"/>
</dbReference>
<dbReference type="OrthoDB" id="668875at2"/>